<feature type="chain" id="PRO_5041961840" evidence="1">
    <location>
        <begin position="23"/>
        <end position="66"/>
    </location>
</feature>
<gene>
    <name evidence="2" type="ORF">RRG08_056297</name>
</gene>
<sequence length="66" mass="7402">MPGVWWRQGRVLICQLPWFRLADVSNRGGCWEDSCGATPTETIRWATLRAAHLEGKKTANSTLKSS</sequence>
<evidence type="ECO:0000313" key="3">
    <source>
        <dbReference type="Proteomes" id="UP001283361"/>
    </source>
</evidence>
<dbReference type="EMBL" id="JAWDGP010001077">
    <property type="protein sequence ID" value="KAK3795238.1"/>
    <property type="molecule type" value="Genomic_DNA"/>
</dbReference>
<evidence type="ECO:0000256" key="1">
    <source>
        <dbReference type="SAM" id="SignalP"/>
    </source>
</evidence>
<proteinExistence type="predicted"/>
<reference evidence="2" key="1">
    <citation type="journal article" date="2023" name="G3 (Bethesda)">
        <title>A reference genome for the long-term kleptoplast-retaining sea slug Elysia crispata morphotype clarki.</title>
        <authorList>
            <person name="Eastman K.E."/>
            <person name="Pendleton A.L."/>
            <person name="Shaikh M.A."/>
            <person name="Suttiyut T."/>
            <person name="Ogas R."/>
            <person name="Tomko P."/>
            <person name="Gavelis G."/>
            <person name="Widhalm J.R."/>
            <person name="Wisecaver J.H."/>
        </authorList>
    </citation>
    <scope>NUCLEOTIDE SEQUENCE</scope>
    <source>
        <strain evidence="2">ECLA1</strain>
    </source>
</reference>
<comment type="caution">
    <text evidence="2">The sequence shown here is derived from an EMBL/GenBank/DDBJ whole genome shotgun (WGS) entry which is preliminary data.</text>
</comment>
<feature type="signal peptide" evidence="1">
    <location>
        <begin position="1"/>
        <end position="22"/>
    </location>
</feature>
<protein>
    <submittedName>
        <fullName evidence="2">Uncharacterized protein</fullName>
    </submittedName>
</protein>
<keyword evidence="3" id="KW-1185">Reference proteome</keyword>
<dbReference type="AlphaFoldDB" id="A0AAE1E719"/>
<evidence type="ECO:0000313" key="2">
    <source>
        <dbReference type="EMBL" id="KAK3795238.1"/>
    </source>
</evidence>
<dbReference type="Proteomes" id="UP001283361">
    <property type="component" value="Unassembled WGS sequence"/>
</dbReference>
<keyword evidence="1" id="KW-0732">Signal</keyword>
<organism evidence="2 3">
    <name type="scientific">Elysia crispata</name>
    <name type="common">lettuce slug</name>
    <dbReference type="NCBI Taxonomy" id="231223"/>
    <lineage>
        <taxon>Eukaryota</taxon>
        <taxon>Metazoa</taxon>
        <taxon>Spiralia</taxon>
        <taxon>Lophotrochozoa</taxon>
        <taxon>Mollusca</taxon>
        <taxon>Gastropoda</taxon>
        <taxon>Heterobranchia</taxon>
        <taxon>Euthyneura</taxon>
        <taxon>Panpulmonata</taxon>
        <taxon>Sacoglossa</taxon>
        <taxon>Placobranchoidea</taxon>
        <taxon>Plakobranchidae</taxon>
        <taxon>Elysia</taxon>
    </lineage>
</organism>
<name>A0AAE1E719_9GAST</name>
<accession>A0AAE1E719</accession>